<keyword evidence="3" id="KW-1185">Reference proteome</keyword>
<proteinExistence type="predicted"/>
<reference evidence="2 3" key="2">
    <citation type="submission" date="2018-11" db="EMBL/GenBank/DDBJ databases">
        <authorList>
            <consortium name="Pathogen Informatics"/>
        </authorList>
    </citation>
    <scope>NUCLEOTIDE SEQUENCE [LARGE SCALE GENOMIC DNA]</scope>
</reference>
<protein>
    <submittedName>
        <fullName evidence="2 4">Uncharacterized protein</fullName>
    </submittedName>
</protein>
<organism evidence="4">
    <name type="scientific">Gongylonema pulchrum</name>
    <dbReference type="NCBI Taxonomy" id="637853"/>
    <lineage>
        <taxon>Eukaryota</taxon>
        <taxon>Metazoa</taxon>
        <taxon>Ecdysozoa</taxon>
        <taxon>Nematoda</taxon>
        <taxon>Chromadorea</taxon>
        <taxon>Rhabditida</taxon>
        <taxon>Spirurina</taxon>
        <taxon>Spiruromorpha</taxon>
        <taxon>Spiruroidea</taxon>
        <taxon>Gongylonematidae</taxon>
        <taxon>Gongylonema</taxon>
    </lineage>
</organism>
<evidence type="ECO:0000313" key="3">
    <source>
        <dbReference type="Proteomes" id="UP000271098"/>
    </source>
</evidence>
<gene>
    <name evidence="2" type="ORF">GPUH_LOCUS17119</name>
</gene>
<sequence length="67" mass="7336">MSNVPNQKYRRAAAIILVSSGRKGQASGSKSHRVLPIAAALPNPPPRLPRRTPKYSPVADRHLVLDR</sequence>
<dbReference type="EMBL" id="UYRT01084723">
    <property type="protein sequence ID" value="VDN29211.1"/>
    <property type="molecule type" value="Genomic_DNA"/>
</dbReference>
<feature type="region of interest" description="Disordered" evidence="1">
    <location>
        <begin position="39"/>
        <end position="67"/>
    </location>
</feature>
<evidence type="ECO:0000313" key="2">
    <source>
        <dbReference type="EMBL" id="VDN29211.1"/>
    </source>
</evidence>
<accession>A0A183E828</accession>
<dbReference type="AlphaFoldDB" id="A0A183E828"/>
<evidence type="ECO:0000313" key="4">
    <source>
        <dbReference type="WBParaSite" id="GPUH_0001714101-mRNA-1"/>
    </source>
</evidence>
<reference evidence="4" key="1">
    <citation type="submission" date="2016-06" db="UniProtKB">
        <authorList>
            <consortium name="WormBaseParasite"/>
        </authorList>
    </citation>
    <scope>IDENTIFICATION</scope>
</reference>
<dbReference type="Proteomes" id="UP000271098">
    <property type="component" value="Unassembled WGS sequence"/>
</dbReference>
<dbReference type="WBParaSite" id="GPUH_0001714101-mRNA-1">
    <property type="protein sequence ID" value="GPUH_0001714101-mRNA-1"/>
    <property type="gene ID" value="GPUH_0001714101"/>
</dbReference>
<evidence type="ECO:0000256" key="1">
    <source>
        <dbReference type="SAM" id="MobiDB-lite"/>
    </source>
</evidence>
<name>A0A183E828_9BILA</name>